<feature type="chain" id="PRO_5046751453" evidence="4">
    <location>
        <begin position="32"/>
        <end position="340"/>
    </location>
</feature>
<dbReference type="Gene3D" id="3.40.50.2300">
    <property type="match status" value="2"/>
</dbReference>
<dbReference type="SUPFAM" id="SSF53822">
    <property type="entry name" value="Periplasmic binding protein-like I"/>
    <property type="match status" value="1"/>
</dbReference>
<dbReference type="InterPro" id="IPR028082">
    <property type="entry name" value="Peripla_BP_I"/>
</dbReference>
<dbReference type="RefSeq" id="WP_377862447.1">
    <property type="nucleotide sequence ID" value="NZ_JBHLZU010000036.1"/>
</dbReference>
<dbReference type="PANTHER" id="PTHR46847">
    <property type="entry name" value="D-ALLOSE-BINDING PERIPLASMIC PROTEIN-RELATED"/>
    <property type="match status" value="1"/>
</dbReference>
<comment type="caution">
    <text evidence="6">The sequence shown here is derived from an EMBL/GenBank/DDBJ whole genome shotgun (WGS) entry which is preliminary data.</text>
</comment>
<evidence type="ECO:0000313" key="6">
    <source>
        <dbReference type="EMBL" id="MFB9909540.1"/>
    </source>
</evidence>
<dbReference type="EMBL" id="JBHLZU010000036">
    <property type="protein sequence ID" value="MFB9909540.1"/>
    <property type="molecule type" value="Genomic_DNA"/>
</dbReference>
<evidence type="ECO:0000256" key="4">
    <source>
        <dbReference type="SAM" id="SignalP"/>
    </source>
</evidence>
<dbReference type="InterPro" id="IPR025997">
    <property type="entry name" value="SBP_2_dom"/>
</dbReference>
<sequence length="340" mass="36133">MNRKHATRSRGRVIGTAAASLCLLLAVTACGTTSENSGKGQGKATAAKCDGPGGKYVIGMSQANVAEPYRQRMDDDIRAAAAKVPQFEVKFADAAQDNAKQVSDVENFLTQQVNLLIISPNEATPLTAVVKKAYDKGIPVLVLDRKVDGDAYTSFIGADNKDIGRQAGRYVAEQLLPNGGNLVELKGLPGSTPAQERSDGFHETLGSKVRTVATGVGDWLREKGQQQLDAILKANPEIDVVYSHNDPMAEGAYLAAKAAGRESKIKFIGIDALPIPSGGVKAVEQGRISATFTYPTGGKEAIAAAKTLLVDCKHVEKKQTLPTQLITKENAERVYREANG</sequence>
<organism evidence="6 7">
    <name type="scientific">Allokutzneria oryzae</name>
    <dbReference type="NCBI Taxonomy" id="1378989"/>
    <lineage>
        <taxon>Bacteria</taxon>
        <taxon>Bacillati</taxon>
        <taxon>Actinomycetota</taxon>
        <taxon>Actinomycetes</taxon>
        <taxon>Pseudonocardiales</taxon>
        <taxon>Pseudonocardiaceae</taxon>
        <taxon>Allokutzneria</taxon>
    </lineage>
</organism>
<feature type="domain" description="Periplasmic binding protein" evidence="5">
    <location>
        <begin position="58"/>
        <end position="308"/>
    </location>
</feature>
<comment type="similarity">
    <text evidence="2">Belongs to the bacterial solute-binding protein 2 family.</text>
</comment>
<evidence type="ECO:0000259" key="5">
    <source>
        <dbReference type="Pfam" id="PF13407"/>
    </source>
</evidence>
<protein>
    <submittedName>
        <fullName evidence="6">Substrate-binding domain-containing protein</fullName>
    </submittedName>
</protein>
<comment type="subcellular location">
    <subcellularLocation>
        <location evidence="1">Cell envelope</location>
    </subcellularLocation>
</comment>
<dbReference type="PANTHER" id="PTHR46847:SF1">
    <property type="entry name" value="D-ALLOSE-BINDING PERIPLASMIC PROTEIN-RELATED"/>
    <property type="match status" value="1"/>
</dbReference>
<evidence type="ECO:0000256" key="1">
    <source>
        <dbReference type="ARBA" id="ARBA00004196"/>
    </source>
</evidence>
<name>A0ABV6AA73_9PSEU</name>
<gene>
    <name evidence="6" type="ORF">ACFFQA_36875</name>
</gene>
<proteinExistence type="inferred from homology"/>
<dbReference type="Pfam" id="PF13407">
    <property type="entry name" value="Peripla_BP_4"/>
    <property type="match status" value="1"/>
</dbReference>
<evidence type="ECO:0000256" key="2">
    <source>
        <dbReference type="ARBA" id="ARBA00007639"/>
    </source>
</evidence>
<feature type="signal peptide" evidence="4">
    <location>
        <begin position="1"/>
        <end position="31"/>
    </location>
</feature>
<reference evidence="6 7" key="1">
    <citation type="submission" date="2024-09" db="EMBL/GenBank/DDBJ databases">
        <authorList>
            <person name="Sun Q."/>
            <person name="Mori K."/>
        </authorList>
    </citation>
    <scope>NUCLEOTIDE SEQUENCE [LARGE SCALE GENOMIC DNA]</scope>
    <source>
        <strain evidence="6 7">TBRC 7907</strain>
    </source>
</reference>
<evidence type="ECO:0000256" key="3">
    <source>
        <dbReference type="ARBA" id="ARBA00022729"/>
    </source>
</evidence>
<accession>A0ABV6AA73</accession>
<dbReference type="Proteomes" id="UP001589693">
    <property type="component" value="Unassembled WGS sequence"/>
</dbReference>
<evidence type="ECO:0000313" key="7">
    <source>
        <dbReference type="Proteomes" id="UP001589693"/>
    </source>
</evidence>
<dbReference type="PROSITE" id="PS51257">
    <property type="entry name" value="PROKAR_LIPOPROTEIN"/>
    <property type="match status" value="1"/>
</dbReference>
<dbReference type="CDD" id="cd06308">
    <property type="entry name" value="PBP1_sensor_kinase-like"/>
    <property type="match status" value="1"/>
</dbReference>
<keyword evidence="7" id="KW-1185">Reference proteome</keyword>
<keyword evidence="3 4" id="KW-0732">Signal</keyword>